<organism evidence="1 3">
    <name type="scientific">Rhizophagus irregularis</name>
    <dbReference type="NCBI Taxonomy" id="588596"/>
    <lineage>
        <taxon>Eukaryota</taxon>
        <taxon>Fungi</taxon>
        <taxon>Fungi incertae sedis</taxon>
        <taxon>Mucoromycota</taxon>
        <taxon>Glomeromycotina</taxon>
        <taxon>Glomeromycetes</taxon>
        <taxon>Glomerales</taxon>
        <taxon>Glomeraceae</taxon>
        <taxon>Rhizophagus</taxon>
    </lineage>
</organism>
<sequence length="86" mass="10349">MIFWCFDFGKRETERNAGRLDNVFRNEPVPDVWIVKFETSRNAGRNFWVKDPRLRLQDEISKLIFRSPSVRKNFEGSRVPFQHFEG</sequence>
<evidence type="ECO:0000313" key="2">
    <source>
        <dbReference type="EMBL" id="CAB5387073.1"/>
    </source>
</evidence>
<evidence type="ECO:0000313" key="3">
    <source>
        <dbReference type="Proteomes" id="UP000684084"/>
    </source>
</evidence>
<dbReference type="Proteomes" id="UP000684084">
    <property type="component" value="Unassembled WGS sequence"/>
</dbReference>
<dbReference type="EMBL" id="CAGKOT010000057">
    <property type="protein sequence ID" value="CAB5387073.1"/>
    <property type="molecule type" value="Genomic_DNA"/>
</dbReference>
<proteinExistence type="predicted"/>
<dbReference type="OrthoDB" id="2342629at2759"/>
<name>A0A915YW98_9GLOM</name>
<accession>A0A915YW98</accession>
<evidence type="ECO:0000313" key="1">
    <source>
        <dbReference type="EMBL" id="CAB5348815.1"/>
    </source>
</evidence>
<dbReference type="AlphaFoldDB" id="A0A915YW98"/>
<reference evidence="1" key="1">
    <citation type="submission" date="2020-05" db="EMBL/GenBank/DDBJ databases">
        <authorList>
            <person name="Rincon C."/>
            <person name="Sanders R I."/>
            <person name="Robbins C."/>
            <person name="Chaturvedi A."/>
        </authorList>
    </citation>
    <scope>NUCLEOTIDE SEQUENCE</scope>
    <source>
        <strain evidence="1">CHB12</strain>
    </source>
</reference>
<gene>
    <name evidence="2" type="ORF">CHRIB12_LOCUS19976</name>
    <name evidence="1" type="ORF">CHRIB12_LOCUS4553</name>
</gene>
<comment type="caution">
    <text evidence="1">The sequence shown here is derived from an EMBL/GenBank/DDBJ whole genome shotgun (WGS) entry which is preliminary data.</text>
</comment>
<protein>
    <submittedName>
        <fullName evidence="1">Uncharacterized protein</fullName>
    </submittedName>
</protein>
<dbReference type="EMBL" id="CAGKOT010000007">
    <property type="protein sequence ID" value="CAB5348815.1"/>
    <property type="molecule type" value="Genomic_DNA"/>
</dbReference>